<sequence>MITDDNSVLAKSDGSSLLNHIRHCLEIFRGLRAALPLLPEVSEKKNFFEMLFFSVYLHDWGKAHAEFQKILRGRRSVLWLNSRHEFYSVPFVDMLPTDAADRRSVARVILGHHKDFEALLPHLYSKEVIEAYEKNLKGGEVNPVDFDANFRKKLDFHYLKKLKQGLGDFYQEYLGRPFDAVFNPVAPSRAHPVQVYAVPFLKDNTGSGPGNGYWQEMLLSGAMKLCDHMGSAEIREIPVLCPCHFDFLRKFDGQWFAHQAECGKAEGNLLMTAPTGSGKTEAALLWIKRQLKSGHQGRIFYILPYTASINAMHGRLVRDFEGWEADPGNSRYVGLVHGKLGQYLAQYFEDKDGDPRKFSAHLRKIKDLHKKMVHPLKVVTPFQLLKYCYGVRGAEMGFAQLAGAMLVFDEIHAYDMQTFAQIVVSLKWLITRLRVRVMIMTATLPGFMLEELQDAVGMSGFVRADDALMARFSRHRVELLDGGIFDQADKIQDALDSGKRVMLICNTVANAQDVFQAFARGLEENESVLLHSRFTGQDRMEKEQRLSEGGIRLLAGTQAIEVSLDIDFDVMFTEPAPLDALIQRFGRINRRCRKGICPVYVCREGGENDHYIYPRDVVERTLDVLEEVSVIEERHLRAMLDQVYPEQSDKEKYEEIKKGFLSSLERLRPFMPFKEQEEEFYKQFTGVPVLPAMFRKAYENCCQACDFIMAERLFVNLHVGMFHKLLNQELVEKNAAVSPSGSRLKEIPYWLARCRYSRELGLSDEEDVSEDTSADYF</sequence>
<evidence type="ECO:0000256" key="4">
    <source>
        <dbReference type="ARBA" id="ARBA00022723"/>
    </source>
</evidence>
<evidence type="ECO:0000256" key="6">
    <source>
        <dbReference type="ARBA" id="ARBA00022801"/>
    </source>
</evidence>
<evidence type="ECO:0000256" key="2">
    <source>
        <dbReference type="ARBA" id="ARBA00009046"/>
    </source>
</evidence>
<name>A0A975BXS0_9BACT</name>
<feature type="domain" description="Helicase ATP-binding" evidence="11">
    <location>
        <begin position="260"/>
        <end position="462"/>
    </location>
</feature>
<keyword evidence="7" id="KW-0347">Helicase</keyword>
<dbReference type="RefSeq" id="WP_207680546.1">
    <property type="nucleotide sequence ID" value="NZ_CP061800.1"/>
</dbReference>
<keyword evidence="4" id="KW-0479">Metal-binding</keyword>
<evidence type="ECO:0000256" key="10">
    <source>
        <dbReference type="ARBA" id="ARBA00038437"/>
    </source>
</evidence>
<dbReference type="InterPro" id="IPR050079">
    <property type="entry name" value="DEAD_box_RNA_helicase"/>
</dbReference>
<keyword evidence="6" id="KW-0378">Hydrolase</keyword>
<dbReference type="EMBL" id="CP061800">
    <property type="protein sequence ID" value="QTA93739.1"/>
    <property type="molecule type" value="Genomic_DNA"/>
</dbReference>
<keyword evidence="15" id="KW-1185">Reference proteome</keyword>
<evidence type="ECO:0000256" key="5">
    <source>
        <dbReference type="ARBA" id="ARBA00022741"/>
    </source>
</evidence>
<dbReference type="GO" id="GO:0004518">
    <property type="term" value="F:nuclease activity"/>
    <property type="evidence" value="ECO:0007669"/>
    <property type="project" value="UniProtKB-KW"/>
</dbReference>
<dbReference type="Gene3D" id="1.10.3210.30">
    <property type="match status" value="1"/>
</dbReference>
<evidence type="ECO:0000256" key="1">
    <source>
        <dbReference type="ARBA" id="ARBA00006847"/>
    </source>
</evidence>
<dbReference type="PROSITE" id="PS51194">
    <property type="entry name" value="HELICASE_CTER"/>
    <property type="match status" value="1"/>
</dbReference>
<dbReference type="SMART" id="SM00490">
    <property type="entry name" value="HELICc"/>
    <property type="match status" value="1"/>
</dbReference>
<organism evidence="14 15">
    <name type="scientific">Desulfonema magnum</name>
    <dbReference type="NCBI Taxonomy" id="45655"/>
    <lineage>
        <taxon>Bacteria</taxon>
        <taxon>Pseudomonadati</taxon>
        <taxon>Thermodesulfobacteriota</taxon>
        <taxon>Desulfobacteria</taxon>
        <taxon>Desulfobacterales</taxon>
        <taxon>Desulfococcaceae</taxon>
        <taxon>Desulfonema</taxon>
    </lineage>
</organism>
<dbReference type="InterPro" id="IPR006474">
    <property type="entry name" value="Helicase_Cas3_CRISPR-ass_core"/>
</dbReference>
<dbReference type="InterPro" id="IPR001650">
    <property type="entry name" value="Helicase_C-like"/>
</dbReference>
<accession>A0A975BXS0</accession>
<evidence type="ECO:0000313" key="14">
    <source>
        <dbReference type="EMBL" id="QTA93739.1"/>
    </source>
</evidence>
<dbReference type="GO" id="GO:0046872">
    <property type="term" value="F:metal ion binding"/>
    <property type="evidence" value="ECO:0007669"/>
    <property type="project" value="UniProtKB-KW"/>
</dbReference>
<reference evidence="14" key="1">
    <citation type="journal article" date="2021" name="Microb. Physiol.">
        <title>Proteogenomic Insights into the Physiology of Marine, Sulfate-Reducing, Filamentous Desulfonema limicola and Desulfonema magnum.</title>
        <authorList>
            <person name="Schnaars V."/>
            <person name="Wohlbrand L."/>
            <person name="Scheve S."/>
            <person name="Hinrichs C."/>
            <person name="Reinhardt R."/>
            <person name="Rabus R."/>
        </authorList>
    </citation>
    <scope>NUCLEOTIDE SEQUENCE</scope>
    <source>
        <strain evidence="14">4be13</strain>
    </source>
</reference>
<evidence type="ECO:0000256" key="7">
    <source>
        <dbReference type="ARBA" id="ARBA00022806"/>
    </source>
</evidence>
<proteinExistence type="inferred from homology"/>
<evidence type="ECO:0000256" key="9">
    <source>
        <dbReference type="ARBA" id="ARBA00023118"/>
    </source>
</evidence>
<dbReference type="PANTHER" id="PTHR47959:SF16">
    <property type="entry name" value="CRISPR-ASSOCIATED NUCLEASE_HELICASE CAS3-RELATED"/>
    <property type="match status" value="1"/>
</dbReference>
<feature type="domain" description="HD Cas3-type" evidence="13">
    <location>
        <begin position="10"/>
        <end position="170"/>
    </location>
</feature>
<comment type="similarity">
    <text evidence="2">In the central section; belongs to the CRISPR-associated helicase Cas3 family.</text>
</comment>
<dbReference type="KEGG" id="dmm:dnm_098430"/>
<dbReference type="InterPro" id="IPR014001">
    <property type="entry name" value="Helicase_ATP-bd"/>
</dbReference>
<dbReference type="Gene3D" id="3.40.50.300">
    <property type="entry name" value="P-loop containing nucleotide triphosphate hydrolases"/>
    <property type="match status" value="2"/>
</dbReference>
<dbReference type="PROSITE" id="PS51192">
    <property type="entry name" value="HELICASE_ATP_BIND_1"/>
    <property type="match status" value="1"/>
</dbReference>
<keyword evidence="5" id="KW-0547">Nucleotide-binding</keyword>
<dbReference type="InterPro" id="IPR027417">
    <property type="entry name" value="P-loop_NTPase"/>
</dbReference>
<evidence type="ECO:0000256" key="8">
    <source>
        <dbReference type="ARBA" id="ARBA00022840"/>
    </source>
</evidence>
<comment type="similarity">
    <text evidence="1">In the N-terminal section; belongs to the CRISPR-associated nuclease Cas3-HD family.</text>
</comment>
<keyword evidence="9" id="KW-0051">Antiviral defense</keyword>
<dbReference type="SUPFAM" id="SSF52540">
    <property type="entry name" value="P-loop containing nucleoside triphosphate hydrolases"/>
    <property type="match status" value="1"/>
</dbReference>
<protein>
    <submittedName>
        <fullName evidence="14">CRISPR-associated helicase, Cas3-like</fullName>
    </submittedName>
</protein>
<dbReference type="Proteomes" id="UP000663722">
    <property type="component" value="Chromosome"/>
</dbReference>
<comment type="similarity">
    <text evidence="10">Belongs to the DEAD box helicase family.</text>
</comment>
<dbReference type="InterPro" id="IPR011545">
    <property type="entry name" value="DEAD/DEAH_box_helicase_dom"/>
</dbReference>
<evidence type="ECO:0000259" key="12">
    <source>
        <dbReference type="PROSITE" id="PS51194"/>
    </source>
</evidence>
<dbReference type="SMART" id="SM00487">
    <property type="entry name" value="DEXDc"/>
    <property type="match status" value="1"/>
</dbReference>
<dbReference type="PROSITE" id="PS51643">
    <property type="entry name" value="HD_CAS3"/>
    <property type="match status" value="1"/>
</dbReference>
<evidence type="ECO:0000259" key="13">
    <source>
        <dbReference type="PROSITE" id="PS51643"/>
    </source>
</evidence>
<dbReference type="GO" id="GO:0051607">
    <property type="term" value="P:defense response to virus"/>
    <property type="evidence" value="ECO:0007669"/>
    <property type="project" value="UniProtKB-KW"/>
</dbReference>
<feature type="domain" description="Helicase C-terminal" evidence="12">
    <location>
        <begin position="487"/>
        <end position="637"/>
    </location>
</feature>
<dbReference type="InterPro" id="IPR054712">
    <property type="entry name" value="Cas3-like_dom"/>
</dbReference>
<dbReference type="PANTHER" id="PTHR47959">
    <property type="entry name" value="ATP-DEPENDENT RNA HELICASE RHLE-RELATED"/>
    <property type="match status" value="1"/>
</dbReference>
<dbReference type="Pfam" id="PF00270">
    <property type="entry name" value="DEAD"/>
    <property type="match status" value="1"/>
</dbReference>
<dbReference type="AlphaFoldDB" id="A0A975BXS0"/>
<evidence type="ECO:0000259" key="11">
    <source>
        <dbReference type="PROSITE" id="PS51192"/>
    </source>
</evidence>
<gene>
    <name evidence="14" type="ORF">dnm_098430</name>
</gene>
<evidence type="ECO:0000256" key="3">
    <source>
        <dbReference type="ARBA" id="ARBA00022722"/>
    </source>
</evidence>
<dbReference type="NCBIfam" id="TIGR01596">
    <property type="entry name" value="cas3_HD"/>
    <property type="match status" value="1"/>
</dbReference>
<dbReference type="NCBIfam" id="TIGR01587">
    <property type="entry name" value="cas3_core"/>
    <property type="match status" value="1"/>
</dbReference>
<dbReference type="GO" id="GO:0005829">
    <property type="term" value="C:cytosol"/>
    <property type="evidence" value="ECO:0007669"/>
    <property type="project" value="TreeGrafter"/>
</dbReference>
<dbReference type="GO" id="GO:0005524">
    <property type="term" value="F:ATP binding"/>
    <property type="evidence" value="ECO:0007669"/>
    <property type="project" value="UniProtKB-KW"/>
</dbReference>
<dbReference type="Pfam" id="PF22590">
    <property type="entry name" value="Cas3-like_C_2"/>
    <property type="match status" value="1"/>
</dbReference>
<keyword evidence="8" id="KW-0067">ATP-binding</keyword>
<dbReference type="GO" id="GO:0003676">
    <property type="term" value="F:nucleic acid binding"/>
    <property type="evidence" value="ECO:0007669"/>
    <property type="project" value="InterPro"/>
</dbReference>
<dbReference type="GO" id="GO:0016787">
    <property type="term" value="F:hydrolase activity"/>
    <property type="evidence" value="ECO:0007669"/>
    <property type="project" value="UniProtKB-KW"/>
</dbReference>
<dbReference type="CDD" id="cd09641">
    <property type="entry name" value="Cas3''_I"/>
    <property type="match status" value="1"/>
</dbReference>
<evidence type="ECO:0000313" key="15">
    <source>
        <dbReference type="Proteomes" id="UP000663722"/>
    </source>
</evidence>
<keyword evidence="3" id="KW-0540">Nuclease</keyword>
<dbReference type="InterPro" id="IPR006483">
    <property type="entry name" value="CRISPR-assoc_Cas3_HD"/>
</dbReference>
<dbReference type="GO" id="GO:0003724">
    <property type="term" value="F:RNA helicase activity"/>
    <property type="evidence" value="ECO:0007669"/>
    <property type="project" value="TreeGrafter"/>
</dbReference>
<dbReference type="InterPro" id="IPR038257">
    <property type="entry name" value="CRISPR-assoc_Cas3_HD_sf"/>
</dbReference>